<evidence type="ECO:0000313" key="3">
    <source>
        <dbReference type="Proteomes" id="UP000018040"/>
    </source>
</evidence>
<feature type="repeat" description="ANK" evidence="1">
    <location>
        <begin position="1572"/>
        <end position="1604"/>
    </location>
</feature>
<organism evidence="2 3">
    <name type="scientific">Giardia intestinalis</name>
    <name type="common">Giardia lamblia</name>
    <dbReference type="NCBI Taxonomy" id="5741"/>
    <lineage>
        <taxon>Eukaryota</taxon>
        <taxon>Metamonada</taxon>
        <taxon>Diplomonadida</taxon>
        <taxon>Hexamitidae</taxon>
        <taxon>Giardiinae</taxon>
        <taxon>Giardia</taxon>
    </lineage>
</organism>
<protein>
    <submittedName>
        <fullName evidence="2">Ankyrin repeat protein</fullName>
    </submittedName>
</protein>
<dbReference type="Proteomes" id="UP000018040">
    <property type="component" value="Unassembled WGS sequence"/>
</dbReference>
<dbReference type="PROSITE" id="PS50088">
    <property type="entry name" value="ANK_REPEAT"/>
    <property type="match status" value="1"/>
</dbReference>
<dbReference type="VEuPathDB" id="GiardiaDB:QR46_3327"/>
<reference evidence="3" key="1">
    <citation type="submission" date="2012-02" db="EMBL/GenBank/DDBJ databases">
        <title>Genome sequencing of Giardia lamblia Genotypes A2 and B isolates (DH and GS) and comparative analysis with the genomes of Genotypes A1 and E (WB and Pig).</title>
        <authorList>
            <person name="Adam R."/>
            <person name="Dahlstrom E."/>
            <person name="Martens C."/>
            <person name="Bruno D."/>
            <person name="Barbian K."/>
            <person name="Porcella S.F."/>
            <person name="Nash T."/>
        </authorList>
    </citation>
    <scope>NUCLEOTIDE SEQUENCE</scope>
    <source>
        <strain evidence="3">GS</strain>
    </source>
</reference>
<dbReference type="VEuPathDB" id="GiardiaDB:GL50581_775"/>
<accession>V6TY11</accession>
<dbReference type="Gene3D" id="1.25.40.20">
    <property type="entry name" value="Ankyrin repeat-containing domain"/>
    <property type="match status" value="1"/>
</dbReference>
<dbReference type="InterPro" id="IPR036770">
    <property type="entry name" value="Ankyrin_rpt-contain_sf"/>
</dbReference>
<comment type="caution">
    <text evidence="2">The sequence shown here is derived from an EMBL/GenBank/DDBJ whole genome shotgun (WGS) entry which is preliminary data.</text>
</comment>
<keyword evidence="1" id="KW-0040">ANK repeat</keyword>
<dbReference type="SUPFAM" id="SSF48403">
    <property type="entry name" value="Ankyrin repeat"/>
    <property type="match status" value="1"/>
</dbReference>
<name>V6TY11_GIAIN</name>
<gene>
    <name evidence="2" type="ORF">GSB_153892</name>
</gene>
<proteinExistence type="predicted"/>
<evidence type="ECO:0000256" key="1">
    <source>
        <dbReference type="PROSITE-ProRule" id="PRU00023"/>
    </source>
</evidence>
<dbReference type="Pfam" id="PF12796">
    <property type="entry name" value="Ank_2"/>
    <property type="match status" value="1"/>
</dbReference>
<dbReference type="VEuPathDB" id="GiardiaDB:GL50803_0016390"/>
<dbReference type="OrthoDB" id="341259at2759"/>
<dbReference type="VEuPathDB" id="GiardiaDB:DHA2_153591"/>
<reference evidence="2 3" key="2">
    <citation type="journal article" date="2013" name="Genome Biol. Evol.">
        <title>Genome sequencing of Giardia lamblia genotypes A2 and B isolates (DH and GS) and comparative analysis with the genomes of genotypes A1 and E (WB and Pig).</title>
        <authorList>
            <person name="Adam R.D."/>
            <person name="Dahlstrom E.W."/>
            <person name="Martens C.A."/>
            <person name="Bruno D.P."/>
            <person name="Barbian K.D."/>
            <person name="Ricklefs S.M."/>
            <person name="Hernandez M.M."/>
            <person name="Narla N.P."/>
            <person name="Patel R.B."/>
            <person name="Porcella S.F."/>
            <person name="Nash T.E."/>
        </authorList>
    </citation>
    <scope>NUCLEOTIDE SEQUENCE [LARGE SCALE GENOMIC DNA]</scope>
    <source>
        <strain evidence="2 3">GS</strain>
    </source>
</reference>
<evidence type="ECO:0000313" key="2">
    <source>
        <dbReference type="EMBL" id="ESU41895.1"/>
    </source>
</evidence>
<dbReference type="SMART" id="SM00248">
    <property type="entry name" value="ANK"/>
    <property type="match status" value="3"/>
</dbReference>
<dbReference type="PROSITE" id="PS50297">
    <property type="entry name" value="ANK_REP_REGION"/>
    <property type="match status" value="1"/>
</dbReference>
<dbReference type="EMBL" id="AHHH01000105">
    <property type="protein sequence ID" value="ESU41895.1"/>
    <property type="molecule type" value="Genomic_DNA"/>
</dbReference>
<dbReference type="InterPro" id="IPR002110">
    <property type="entry name" value="Ankyrin_rpt"/>
</dbReference>
<sequence>MSTEDEYSNMDNETCEELDAEVIESTQSCSSIKSPNFESFPREPELEESTALLQLPVPPVHARQSARIKLYGRAPNPSMTLNRVEYVLQRRRRPRYRANLLYEDTFVVVRMQRSSGSKEYINVIARVPTTLSIPVLNESFDIDTYLSSTRVALEVFDVKQHSSDNTVLGRTLLYPRSEKTTFYLSDIIGFAEVFRPKGAEIVVHGIIPGAQACLELACTEKYPSRIVPAKMWRRAKLSVIKSTIGLSIFPFAPLFLLNSELIEKACSDKLENIENVRQWMNTSHTTLLSLAPLSPLPTTAIGISQRVLSASLLGADAVCQLIDDLWEYYNRAPATLVDLSIDIFSALLHAFIHRATPVSDVLKQIRTIADWYATFSYKLKAIESTKYLIKWIGKLFIKKIFVCPADSQTIVTPTWSRACALEPSISEELIDAIYQFELELFKNQSVSSEPDYTPQPINHMQGIANLLNPVLKIWLNSFDDAVRAGNYNYVLFMVSQGKTKDSNLFAPLGLISLSKTLLFSTLDFDVTQKMILQPPSALSKYISTAPIDWVMLSGNGDMLNGFLSVCLENDESSIDLVQKTYEIALSGSVRTLRDIPQQLMPTLTLPHAIALIMGSMVFGDAGRLLGLFGSLRTCVFEPTTTTPCSFPLFNITKTFINRSLVLEDSSSGTFSIPESLRAAIEQLFSPPIYLLFSTSDQVGLLSAIVESQLDQAFIVELLTILSSRASILHCGDSECLLQHALNSGKLEVAACLLYDMFIDPTKHLASWLSILGCYSDGVIMHFMESLFLRTTAAECDAAINACYESMYSTLIKQKRFDSLRVVNSHIKDLMSSEAFVNYKQVKFGEEDIIRLYLFATMAPSGKILISERTVDDILTLIEIFGPRSLTSVDVLFRLGSFGLDELLEELLGSDSDLSPDQLISLFTDILNRISSILPNLLSIFLKFLEYVFTPLTDNEVKNKVKRPSLDFLVQPNNLVLSLLSIEDGIALLYKHLEMQFQSSGLSWDNLGDALNSEVKDQRTSNGLTCLAIVQSVLTRILSEYNARLSQAREFAKLACTQMVNHSLSAMVAYLEFILIQRAVTATFIDSSTILTLEFMSVPTISFSAQSACPFSMTILTNLNLCVCECDQLMRMGAYPVHSISREILQRILQIKGICTLCHSPPKSNGIVSEDTDIMYIPTIQSYYRFLNALHSDESSSHAPLPILPMQSVSEQINSLTDAYLTNKTDKELKEKDDSSPVMFSAQFVDRDLLSAPKRKPTFRGDTILHTIFSLFDFTVLDDISESLATTLSEALTSIFAEHNCSLFNQLNASYKMPLQMISINSLDHALLVLNAIKKVDQTLLSSYTDTLADYPSLIHYFLFRLITNTSEHILSQILPLVPKAIMRDFLLAPCYSFSNSILLTALLQRGVTDIDYLIGVYKQYGCLAEAAVMPNCGGWCAVTVALQNPNILEVPHELFEAAMKSPKEALVNKYGHTPLHCLFFNESLVSQTPHKDEDQYVYSYHVLSDTKIDPVFKLSIAQQLARVDSADAISQLDRFGMSPLHYAVMSSAFVCMESLLGNHSSVQLLDRAGLDRDVTPLELALARKSEQMVQLLLQKGANPLRRTSVTSFLGEPLTVFARLIQNGYLNLAYTVIYQHSSMKTLLLNEALHANTTNSKPVLRALIDGVSEACITYLALSISGRSMDNQLTKQIIDSLQCIYTGSGKKFHLTNWLSLFVFSPPNYWFSGDNSLYNLLVKIAIVSNFAENNLAFNLRMIGSNISVKLLYNGLRVRRLVSSLKTDTDSENDSAFIEKASPVELMLLKLYSTLCQDIFAEKEFLTLLQLYICRSLHVSPLIPRIILDFLTATQTETLTRANVQFCSHFFKCLSSMLTTDECLIPGIAAKTLRMHTKEFIIKLIGTEKILNRLFAVLALPPAIKSASSGFARSIILGRSMNTDGCFMEDYTPCCVEILKCYVATNSVVWPLFFSTIYGLRSEMHKNPKQVITHVFDQLNSVDQVSKPTMETLFSAATASLTSLHSRGYPESVIASYLSDLLEAAKQEQLYGEMLAKILNDAQSIKSSTDNEISAPCSTLSELDNKVLDQKFTEAATYVKRLLDAPTDKTLQPNELKVPSIMLGCSQEPVQLVDQVFYSIPSQIGSVFYKEGSPLRVDGHYYHFMLVNALPRGNGLLLVFHSYSLQFNRYTDSYALSYKSKRSVAELRNGCYSWYGLSGYWPEKKLCEYKTVDQAIKSFHAYFKKKSGLSFMDCCTNGLSQAYYESTEARKGVVCYVGKNIAEITVRFLEVTPMIRSMLPDLFLYGVISAIANRLDSAIVPKLPSSECKDWRAIKIISSTVSSALSISLTRDETHYHEELGFNYTILCLKRALSVYEKEILPILTSPGFSKMINLVEDCTDTSSTSRELILKAVNMGVYMHELSGLPMHLLPLFIIHSRLSLHYLKMYLSNIKMALDGVHRGSLLLLACLHSFAEPPSNVSVKSAITLVDCVLGVKLQILDKQTSFLLQTLNDLPKKTVFCRIYGYSNDKVADLVHHTREFVTDLSKGRKQCPESWITKRDDAESNESKSKIDWSDPSLLWVWSESFTNGLAPLLSGSLRPSKYDQWGISSYGFNFDTTPPYGISVSPTLFHGTPLRFGVIVNNVSSFLYGPQSIGPDVMKIAPGVFWSLGRNELVQEYAGAGFKYYWSDERITAVSFTPEDMHLQYVAFL</sequence>